<keyword evidence="3 6" id="KW-0694">RNA-binding</keyword>
<dbReference type="InterPro" id="IPR013843">
    <property type="entry name" value="Ribosomal_eS4_N"/>
</dbReference>
<dbReference type="Gene3D" id="3.10.290.10">
    <property type="entry name" value="RNA-binding S4 domain"/>
    <property type="match status" value="1"/>
</dbReference>
<evidence type="ECO:0000256" key="3">
    <source>
        <dbReference type="ARBA" id="ARBA00022884"/>
    </source>
</evidence>
<evidence type="ECO:0000256" key="6">
    <source>
        <dbReference type="PIRNR" id="PIRNR002116"/>
    </source>
</evidence>
<proteinExistence type="evidence at transcript level"/>
<dbReference type="GO" id="GO:0019843">
    <property type="term" value="F:rRNA binding"/>
    <property type="evidence" value="ECO:0007669"/>
    <property type="project" value="UniProtKB-UniRule"/>
</dbReference>
<dbReference type="GO" id="GO:0006412">
    <property type="term" value="P:translation"/>
    <property type="evidence" value="ECO:0007669"/>
    <property type="project" value="InterPro"/>
</dbReference>
<dbReference type="PANTHER" id="PTHR11581:SF0">
    <property type="entry name" value="SMALL RIBOSOMAL SUBUNIT PROTEIN ES4"/>
    <property type="match status" value="1"/>
</dbReference>
<dbReference type="PROSITE" id="PS00528">
    <property type="entry name" value="RIBOSOMAL_S4E"/>
    <property type="match status" value="1"/>
</dbReference>
<dbReference type="CDD" id="cd06087">
    <property type="entry name" value="KOW_RPS4"/>
    <property type="match status" value="1"/>
</dbReference>
<dbReference type="InterPro" id="IPR000876">
    <property type="entry name" value="Ribosomal_eS4"/>
</dbReference>
<dbReference type="InterPro" id="IPR041982">
    <property type="entry name" value="Ribosomal_eS4_KOW"/>
</dbReference>
<dbReference type="InterPro" id="IPR013845">
    <property type="entry name" value="Ribosomal_eS4_central_region"/>
</dbReference>
<dbReference type="InterPro" id="IPR032277">
    <property type="entry name" value="Ribosomal_eS4_C"/>
</dbReference>
<dbReference type="GO" id="GO:0003735">
    <property type="term" value="F:structural constituent of ribosome"/>
    <property type="evidence" value="ECO:0007669"/>
    <property type="project" value="UniProtKB-UniRule"/>
</dbReference>
<feature type="domain" description="Small ribosomal subunit protein eS4 central region" evidence="8">
    <location>
        <begin position="95"/>
        <end position="169"/>
    </location>
</feature>
<dbReference type="PIRSF" id="PIRSF002116">
    <property type="entry name" value="Ribosomal_S4"/>
    <property type="match status" value="1"/>
</dbReference>
<keyword evidence="5 6" id="KW-0687">Ribonucleoprotein</keyword>
<dbReference type="FunFam" id="3.10.290.10:FF:000002">
    <property type="entry name" value="40S ribosomal protein S4"/>
    <property type="match status" value="1"/>
</dbReference>
<evidence type="ECO:0000259" key="9">
    <source>
        <dbReference type="Pfam" id="PF08071"/>
    </source>
</evidence>
<dbReference type="GO" id="GO:0022627">
    <property type="term" value="C:cytosolic small ribosomal subunit"/>
    <property type="evidence" value="ECO:0007669"/>
    <property type="project" value="TreeGrafter"/>
</dbReference>
<organism evidence="11">
    <name type="scientific">Acartia pacifica</name>
    <name type="common">Copepod</name>
    <dbReference type="NCBI Taxonomy" id="335913"/>
    <lineage>
        <taxon>Eukaryota</taxon>
        <taxon>Metazoa</taxon>
        <taxon>Ecdysozoa</taxon>
        <taxon>Arthropoda</taxon>
        <taxon>Crustacea</taxon>
        <taxon>Multicrustacea</taxon>
        <taxon>Hexanauplia</taxon>
        <taxon>Copepoda</taxon>
        <taxon>Calanoida</taxon>
        <taxon>Acartiidae</taxon>
        <taxon>Acartia</taxon>
    </lineage>
</organism>
<dbReference type="FunFam" id="2.40.50.740:FF:000001">
    <property type="entry name" value="40S ribosomal protein S4"/>
    <property type="match status" value="1"/>
</dbReference>
<dbReference type="InterPro" id="IPR018199">
    <property type="entry name" value="Ribosomal_eS4_N_CS"/>
</dbReference>
<reference evidence="11" key="1">
    <citation type="journal article" date="2015" name="Sci. Rep.">
        <title>Spliced leader RNA trans-splicing discovered in copepods.</title>
        <authorList>
            <person name="Yang F."/>
            <person name="Xu D."/>
            <person name="Zhuang Y."/>
            <person name="Yi X."/>
            <person name="Huang Y."/>
            <person name="Chen H."/>
            <person name="Lin S."/>
            <person name="Campbell D.A."/>
            <person name="Sturm N.R."/>
            <person name="Liu G."/>
            <person name="Zhang H."/>
        </authorList>
    </citation>
    <scope>NUCLEOTIDE SEQUENCE</scope>
</reference>
<dbReference type="PROSITE" id="PS50889">
    <property type="entry name" value="S4"/>
    <property type="match status" value="1"/>
</dbReference>
<accession>A0A0U2UEH1</accession>
<evidence type="ECO:0000313" key="11">
    <source>
        <dbReference type="EMBL" id="ALS04091.1"/>
    </source>
</evidence>
<evidence type="ECO:0000256" key="5">
    <source>
        <dbReference type="ARBA" id="ARBA00023274"/>
    </source>
</evidence>
<evidence type="ECO:0000259" key="8">
    <source>
        <dbReference type="Pfam" id="PF00900"/>
    </source>
</evidence>
<feature type="domain" description="Small ribosomal subunit protein eS4 N-terminal" evidence="9">
    <location>
        <begin position="3"/>
        <end position="38"/>
    </location>
</feature>
<dbReference type="Gene3D" id="2.30.30.30">
    <property type="match status" value="1"/>
</dbReference>
<dbReference type="Pfam" id="PF00467">
    <property type="entry name" value="KOW"/>
    <property type="match status" value="1"/>
</dbReference>
<keyword evidence="2 6" id="KW-0699">rRNA-binding</keyword>
<evidence type="ECO:0000256" key="4">
    <source>
        <dbReference type="ARBA" id="ARBA00022980"/>
    </source>
</evidence>
<keyword evidence="4 6" id="KW-0689">Ribosomal protein</keyword>
<protein>
    <recommendedName>
        <fullName evidence="6">40S ribosomal protein S4</fullName>
    </recommendedName>
</protein>
<feature type="domain" description="KOW" evidence="7">
    <location>
        <begin position="178"/>
        <end position="211"/>
    </location>
</feature>
<dbReference type="AlphaFoldDB" id="A0A0U2UEH1"/>
<dbReference type="EMBL" id="KT754257">
    <property type="protein sequence ID" value="ALS04091.1"/>
    <property type="molecule type" value="mRNA"/>
</dbReference>
<dbReference type="Pfam" id="PF00900">
    <property type="entry name" value="Ribosomal_S4e"/>
    <property type="match status" value="1"/>
</dbReference>
<dbReference type="InterPro" id="IPR036986">
    <property type="entry name" value="S4_RNA-bd_sf"/>
</dbReference>
<dbReference type="InterPro" id="IPR014722">
    <property type="entry name" value="Rib_uL2_dom2"/>
</dbReference>
<feature type="domain" description="Small ribosomal subunit protein eS4 C-terminal" evidence="10">
    <location>
        <begin position="212"/>
        <end position="259"/>
    </location>
</feature>
<dbReference type="FunFam" id="2.30.30.30:FF:000005">
    <property type="entry name" value="40S ribosomal protein S4"/>
    <property type="match status" value="1"/>
</dbReference>
<comment type="similarity">
    <text evidence="1 6">Belongs to the eukaryotic ribosomal protein eS4 family.</text>
</comment>
<dbReference type="HAMAP" id="MF_00485">
    <property type="entry name" value="Ribosomal_eS4"/>
    <property type="match status" value="1"/>
</dbReference>
<dbReference type="Pfam" id="PF08071">
    <property type="entry name" value="RS4NT"/>
    <property type="match status" value="1"/>
</dbReference>
<evidence type="ECO:0000256" key="2">
    <source>
        <dbReference type="ARBA" id="ARBA00022730"/>
    </source>
</evidence>
<dbReference type="Pfam" id="PF16121">
    <property type="entry name" value="40S_S4_C"/>
    <property type="match status" value="1"/>
</dbReference>
<dbReference type="Gene3D" id="2.40.50.740">
    <property type="match status" value="1"/>
</dbReference>
<sequence>MPRGPKKHLKRLNAPKAWMLDKLGGVFSVKPSSGPHKSSESLPISIFLRNRLKYALTLKECMFILKQRLVKIDGKVRTDHKFPSGFMDVIQVEKTGENFRIIYDVKGRFTVHRITAVEAKYKLCKVKAVKTGPKGVPFLYTTDGRTIRYPDPIIKVHDSIQLGIASGKIQDVIPFDSGNLCMVTGGRNTGRVGTIMSRERHAGSFDIVHVKDANGHTFATRLSYIFIIGKGNKPYISLPKGKGVKLTIAEERDKRLSQK</sequence>
<dbReference type="PANTHER" id="PTHR11581">
    <property type="entry name" value="30S/40S RIBOSOMAL PROTEIN S4"/>
    <property type="match status" value="1"/>
</dbReference>
<evidence type="ECO:0000259" key="7">
    <source>
        <dbReference type="Pfam" id="PF00467"/>
    </source>
</evidence>
<dbReference type="InterPro" id="IPR005824">
    <property type="entry name" value="KOW"/>
</dbReference>
<evidence type="ECO:0000256" key="1">
    <source>
        <dbReference type="ARBA" id="ARBA00007500"/>
    </source>
</evidence>
<evidence type="ECO:0000259" key="10">
    <source>
        <dbReference type="Pfam" id="PF16121"/>
    </source>
</evidence>
<dbReference type="InterPro" id="IPR038237">
    <property type="entry name" value="Ribosomal_eS4_central_sf"/>
</dbReference>
<name>A0A0U2UEH1_ACAPC</name>